<dbReference type="PANTHER" id="PTHR34504">
    <property type="entry name" value="ANTITOXIN HICB"/>
    <property type="match status" value="1"/>
</dbReference>
<gene>
    <name evidence="3" type="ORF">GTP81_22720</name>
</gene>
<evidence type="ECO:0000313" key="3">
    <source>
        <dbReference type="EMBL" id="MYN19561.1"/>
    </source>
</evidence>
<proteinExistence type="predicted"/>
<dbReference type="AlphaFoldDB" id="A0A845HLA7"/>
<dbReference type="RefSeq" id="WP_161091986.1">
    <property type="nucleotide sequence ID" value="NZ_WWCV01000049.1"/>
</dbReference>
<protein>
    <submittedName>
        <fullName evidence="3">Type II toxin-antitoxin system HicB family antitoxin</fullName>
    </submittedName>
</protein>
<dbReference type="PANTHER" id="PTHR34504:SF2">
    <property type="entry name" value="UPF0150 PROTEIN SSL0259"/>
    <property type="match status" value="1"/>
</dbReference>
<dbReference type="Gene3D" id="3.30.160.250">
    <property type="match status" value="1"/>
</dbReference>
<reference evidence="3 4" key="1">
    <citation type="submission" date="2019-12" db="EMBL/GenBank/DDBJ databases">
        <title>Novel species isolated from a subtropical stream in China.</title>
        <authorList>
            <person name="Lu H."/>
        </authorList>
    </citation>
    <scope>NUCLEOTIDE SEQUENCE [LARGE SCALE GENOMIC DNA]</scope>
    <source>
        <strain evidence="3 4">FT107W</strain>
    </source>
</reference>
<dbReference type="Pfam" id="PF15919">
    <property type="entry name" value="HicB_lk_antitox"/>
    <property type="match status" value="1"/>
</dbReference>
<dbReference type="SUPFAM" id="SSF143100">
    <property type="entry name" value="TTHA1013/TTHA0281-like"/>
    <property type="match status" value="1"/>
</dbReference>
<evidence type="ECO:0000259" key="2">
    <source>
        <dbReference type="Pfam" id="PF15919"/>
    </source>
</evidence>
<dbReference type="EMBL" id="WWCV01000049">
    <property type="protein sequence ID" value="MYN19561.1"/>
    <property type="molecule type" value="Genomic_DNA"/>
</dbReference>
<comment type="caution">
    <text evidence="3">The sequence shown here is derived from an EMBL/GenBank/DDBJ whole genome shotgun (WGS) entry which is preliminary data.</text>
</comment>
<feature type="region of interest" description="Disordered" evidence="1">
    <location>
        <begin position="50"/>
        <end position="71"/>
    </location>
</feature>
<keyword evidence="4" id="KW-1185">Reference proteome</keyword>
<evidence type="ECO:0000256" key="1">
    <source>
        <dbReference type="SAM" id="MobiDB-lite"/>
    </source>
</evidence>
<dbReference type="InterPro" id="IPR031807">
    <property type="entry name" value="HicB-like"/>
</dbReference>
<dbReference type="InterPro" id="IPR035069">
    <property type="entry name" value="TTHA1013/TTHA0281-like"/>
</dbReference>
<feature type="domain" description="HicB-like antitoxin of toxin-antitoxin system" evidence="2">
    <location>
        <begin position="6"/>
        <end position="63"/>
    </location>
</feature>
<dbReference type="InterPro" id="IPR051404">
    <property type="entry name" value="TA_system_antitoxin"/>
</dbReference>
<organism evidence="3 4">
    <name type="scientific">Duganella vulcania</name>
    <dbReference type="NCBI Taxonomy" id="2692166"/>
    <lineage>
        <taxon>Bacteria</taxon>
        <taxon>Pseudomonadati</taxon>
        <taxon>Pseudomonadota</taxon>
        <taxon>Betaproteobacteria</taxon>
        <taxon>Burkholderiales</taxon>
        <taxon>Oxalobacteraceae</taxon>
        <taxon>Telluria group</taxon>
        <taxon>Duganella</taxon>
    </lineage>
</organism>
<sequence>MKFLVIVEEGPKSFGAYVPDLPGCVAVGATRSEVVALIQEAIEFHLEGMRADGKPMPQPNSSATSVEVEVA</sequence>
<dbReference type="Proteomes" id="UP000484875">
    <property type="component" value="Unassembled WGS sequence"/>
</dbReference>
<name>A0A845HLA7_9BURK</name>
<evidence type="ECO:0000313" key="4">
    <source>
        <dbReference type="Proteomes" id="UP000484875"/>
    </source>
</evidence>
<accession>A0A845HLA7</accession>